<dbReference type="FunFam" id="3.90.930.12:FF:000001">
    <property type="entry name" value="50S ribosomal protein L6"/>
    <property type="match status" value="1"/>
</dbReference>
<dbReference type="PRINTS" id="PR00059">
    <property type="entry name" value="RIBOSOMALL6"/>
</dbReference>
<dbReference type="NCBIfam" id="TIGR03654">
    <property type="entry name" value="L6_bact"/>
    <property type="match status" value="1"/>
</dbReference>
<dbReference type="GO" id="GO:0002181">
    <property type="term" value="P:cytoplasmic translation"/>
    <property type="evidence" value="ECO:0007669"/>
    <property type="project" value="TreeGrafter"/>
</dbReference>
<comment type="similarity">
    <text evidence="1 6">Belongs to the universal ribosomal protein uL6 family.</text>
</comment>
<dbReference type="InterPro" id="IPR036789">
    <property type="entry name" value="Ribosomal_uL6-like_a/b-dom_sf"/>
</dbReference>
<reference evidence="8" key="1">
    <citation type="submission" date="2023-03" db="EMBL/GenBank/DDBJ databases">
        <authorList>
            <person name="Steffen K."/>
            <person name="Cardenas P."/>
        </authorList>
    </citation>
    <scope>NUCLEOTIDE SEQUENCE</scope>
</reference>
<dbReference type="InterPro" id="IPR019906">
    <property type="entry name" value="Ribosomal_uL6_bac-type"/>
</dbReference>
<dbReference type="InterPro" id="IPR020040">
    <property type="entry name" value="Ribosomal_uL6_a/b-dom"/>
</dbReference>
<evidence type="ECO:0000256" key="4">
    <source>
        <dbReference type="ARBA" id="ARBA00035246"/>
    </source>
</evidence>
<evidence type="ECO:0000256" key="1">
    <source>
        <dbReference type="ARBA" id="ARBA00009356"/>
    </source>
</evidence>
<dbReference type="HAMAP" id="MF_01365_B">
    <property type="entry name" value="Ribosomal_uL6_B"/>
    <property type="match status" value="1"/>
</dbReference>
<evidence type="ECO:0000259" key="7">
    <source>
        <dbReference type="Pfam" id="PF00347"/>
    </source>
</evidence>
<keyword evidence="2 6" id="KW-0689">Ribosomal protein</keyword>
<dbReference type="Proteomes" id="UP001174909">
    <property type="component" value="Unassembled WGS sequence"/>
</dbReference>
<feature type="domain" description="Large ribosomal subunit protein uL6 alpha-beta" evidence="7">
    <location>
        <begin position="62"/>
        <end position="132"/>
    </location>
</feature>
<accession>A0AA35WN12</accession>
<sequence length="231" mass="25566">MQRIRRARCGPELSTQEVLWAGARPGDSALEENYSVMSGNTLEREQTEGRTLSRIGRKPIPIPVGVEVEVHYGGMTVKGPRGNLTQNYPTRVRFVEDGNVLVERISERKFHHSLHGLTRSLIANAIVGVTDGYTKTLELMGVGYRVQQSGEGIVLNVGFSHPVEIQPPEGVTMEVEGINRVHVRGIDKQKVGELAAQVRKVRPPNAYKEKGIRYQGEILHFKPGKAAARKA</sequence>
<dbReference type="PANTHER" id="PTHR11655:SF14">
    <property type="entry name" value="LARGE RIBOSOMAL SUBUNIT PROTEIN UL6M"/>
    <property type="match status" value="1"/>
</dbReference>
<evidence type="ECO:0000256" key="2">
    <source>
        <dbReference type="ARBA" id="ARBA00022980"/>
    </source>
</evidence>
<keyword evidence="9" id="KW-1185">Reference proteome</keyword>
<proteinExistence type="inferred from homology"/>
<protein>
    <recommendedName>
        <fullName evidence="4">Large ribosomal subunit protein uL6</fullName>
    </recommendedName>
    <alternativeName>
        <fullName evidence="5">60S ribosomal protein L9</fullName>
    </alternativeName>
</protein>
<dbReference type="AlphaFoldDB" id="A0AA35WN12"/>
<evidence type="ECO:0000313" key="9">
    <source>
        <dbReference type="Proteomes" id="UP001174909"/>
    </source>
</evidence>
<dbReference type="GO" id="GO:0003735">
    <property type="term" value="F:structural constituent of ribosome"/>
    <property type="evidence" value="ECO:0007669"/>
    <property type="project" value="InterPro"/>
</dbReference>
<evidence type="ECO:0000256" key="5">
    <source>
        <dbReference type="ARBA" id="ARBA00035349"/>
    </source>
</evidence>
<name>A0AA35WN12_GEOBA</name>
<gene>
    <name evidence="8" type="ORF">GBAR_LOCUS15152</name>
</gene>
<evidence type="ECO:0000313" key="8">
    <source>
        <dbReference type="EMBL" id="CAI8026379.1"/>
    </source>
</evidence>
<organism evidence="8 9">
    <name type="scientific">Geodia barretti</name>
    <name type="common">Barrett's horny sponge</name>
    <dbReference type="NCBI Taxonomy" id="519541"/>
    <lineage>
        <taxon>Eukaryota</taxon>
        <taxon>Metazoa</taxon>
        <taxon>Porifera</taxon>
        <taxon>Demospongiae</taxon>
        <taxon>Heteroscleromorpha</taxon>
        <taxon>Tetractinellida</taxon>
        <taxon>Astrophorina</taxon>
        <taxon>Geodiidae</taxon>
        <taxon>Geodia</taxon>
    </lineage>
</organism>
<dbReference type="GO" id="GO:0022625">
    <property type="term" value="C:cytosolic large ribosomal subunit"/>
    <property type="evidence" value="ECO:0007669"/>
    <property type="project" value="TreeGrafter"/>
</dbReference>
<feature type="domain" description="Large ribosomal subunit protein uL6 alpha-beta" evidence="7">
    <location>
        <begin position="141"/>
        <end position="214"/>
    </location>
</feature>
<dbReference type="EMBL" id="CASHTH010002212">
    <property type="protein sequence ID" value="CAI8026379.1"/>
    <property type="molecule type" value="Genomic_DNA"/>
</dbReference>
<evidence type="ECO:0000256" key="6">
    <source>
        <dbReference type="RuleBase" id="RU003869"/>
    </source>
</evidence>
<comment type="caution">
    <text evidence="8">The sequence shown here is derived from an EMBL/GenBank/DDBJ whole genome shotgun (WGS) entry which is preliminary data.</text>
</comment>
<dbReference type="PANTHER" id="PTHR11655">
    <property type="entry name" value="60S/50S RIBOSOMAL PROTEIN L6/L9"/>
    <property type="match status" value="1"/>
</dbReference>
<dbReference type="Pfam" id="PF00347">
    <property type="entry name" value="Ribosomal_L6"/>
    <property type="match status" value="2"/>
</dbReference>
<evidence type="ECO:0000256" key="3">
    <source>
        <dbReference type="ARBA" id="ARBA00023274"/>
    </source>
</evidence>
<dbReference type="SUPFAM" id="SSF56053">
    <property type="entry name" value="Ribosomal protein L6"/>
    <property type="match status" value="2"/>
</dbReference>
<dbReference type="Gene3D" id="3.90.930.12">
    <property type="entry name" value="Ribosomal protein L6, alpha-beta domain"/>
    <property type="match status" value="2"/>
</dbReference>
<dbReference type="GO" id="GO:0019843">
    <property type="term" value="F:rRNA binding"/>
    <property type="evidence" value="ECO:0007669"/>
    <property type="project" value="InterPro"/>
</dbReference>
<dbReference type="InterPro" id="IPR000702">
    <property type="entry name" value="Ribosomal_uL6-like"/>
</dbReference>
<keyword evidence="3 6" id="KW-0687">Ribonucleoprotein</keyword>